<organism evidence="3 4">
    <name type="scientific">Clostridium luticellarii</name>
    <dbReference type="NCBI Taxonomy" id="1691940"/>
    <lineage>
        <taxon>Bacteria</taxon>
        <taxon>Bacillati</taxon>
        <taxon>Bacillota</taxon>
        <taxon>Clostridia</taxon>
        <taxon>Eubacteriales</taxon>
        <taxon>Clostridiaceae</taxon>
        <taxon>Clostridium</taxon>
    </lineage>
</organism>
<dbReference type="InterPro" id="IPR003607">
    <property type="entry name" value="HD/PDEase_dom"/>
</dbReference>
<dbReference type="EC" id="3.1.-.-" evidence="3"/>
<dbReference type="RefSeq" id="WP_106009111.1">
    <property type="nucleotide sequence ID" value="NZ_PVXP01000015.1"/>
</dbReference>
<dbReference type="AlphaFoldDB" id="A0A2T0BP08"/>
<dbReference type="EMBL" id="PVXP01000015">
    <property type="protein sequence ID" value="PRR85585.1"/>
    <property type="molecule type" value="Genomic_DNA"/>
</dbReference>
<accession>A0A2T0BP08</accession>
<dbReference type="GO" id="GO:0016787">
    <property type="term" value="F:hydrolase activity"/>
    <property type="evidence" value="ECO:0007669"/>
    <property type="project" value="UniProtKB-KW"/>
</dbReference>
<dbReference type="CDD" id="cd00077">
    <property type="entry name" value="HDc"/>
    <property type="match status" value="1"/>
</dbReference>
<dbReference type="GO" id="GO:0031125">
    <property type="term" value="P:rRNA 3'-end processing"/>
    <property type="evidence" value="ECO:0007669"/>
    <property type="project" value="TreeGrafter"/>
</dbReference>
<dbReference type="InterPro" id="IPR050798">
    <property type="entry name" value="YhaM_exoribonuc/phosphodiest"/>
</dbReference>
<sequence>MKIKDLTANASFDIFLLVKEMEEDVTRNNDPYIKFLFSDGENDIHGIMWSVSSEKLGKGVRPGKIIKVRSTVRNYKDNLQLNITNCRAAEEKDSVDINDFIKGTPLKPEDMFCQLFQEVENFHNEDLKNIVEKLLADNKDKLIYYPAAKKVHHAVRGGLLYHVYRMFENAKSMASVYKQHINRELLLSGIILHDIGKVKELDSSELGIVEDYSKEGKLLGHIVEGVIMIHDAADKLGTPQEVELLLKHMIVSHHGLEENGSPKKPMTIEAEILHYLDEIDASVYQFEEALANTREGHFSDKQFFLGNVQLYKNNLS</sequence>
<dbReference type="PANTHER" id="PTHR37294">
    <property type="entry name" value="3'-5' EXORIBONUCLEASE YHAM"/>
    <property type="match status" value="1"/>
</dbReference>
<reference evidence="3 4" key="1">
    <citation type="submission" date="2018-03" db="EMBL/GenBank/DDBJ databases">
        <title>Genome sequence of Clostridium luticellarii DSM 29923.</title>
        <authorList>
            <person name="Poehlein A."/>
            <person name="Daniel R."/>
        </authorList>
    </citation>
    <scope>NUCLEOTIDE SEQUENCE [LARGE SCALE GENOMIC DNA]</scope>
    <source>
        <strain evidence="3 4">DSM 29923</strain>
    </source>
</reference>
<name>A0A2T0BP08_9CLOT</name>
<dbReference type="InterPro" id="IPR012340">
    <property type="entry name" value="NA-bd_OB-fold"/>
</dbReference>
<dbReference type="Gene3D" id="2.40.50.140">
    <property type="entry name" value="Nucleic acid-binding proteins"/>
    <property type="match status" value="1"/>
</dbReference>
<evidence type="ECO:0000259" key="2">
    <source>
        <dbReference type="PROSITE" id="PS51831"/>
    </source>
</evidence>
<keyword evidence="4" id="KW-1185">Reference proteome</keyword>
<proteinExistence type="predicted"/>
<dbReference type="SUPFAM" id="SSF109604">
    <property type="entry name" value="HD-domain/PDEase-like"/>
    <property type="match status" value="1"/>
</dbReference>
<gene>
    <name evidence="3" type="primary">yhaM</name>
    <name evidence="3" type="ORF">CLLU_15060</name>
</gene>
<evidence type="ECO:0000313" key="3">
    <source>
        <dbReference type="EMBL" id="PRR85585.1"/>
    </source>
</evidence>
<dbReference type="Proteomes" id="UP000237798">
    <property type="component" value="Unassembled WGS sequence"/>
</dbReference>
<dbReference type="PROSITE" id="PS51831">
    <property type="entry name" value="HD"/>
    <property type="match status" value="1"/>
</dbReference>
<comment type="caution">
    <text evidence="3">The sequence shown here is derived from an EMBL/GenBank/DDBJ whole genome shotgun (WGS) entry which is preliminary data.</text>
</comment>
<dbReference type="PANTHER" id="PTHR37294:SF1">
    <property type="entry name" value="3'-5' EXORIBONUCLEASE YHAM"/>
    <property type="match status" value="1"/>
</dbReference>
<keyword evidence="1 3" id="KW-0378">Hydrolase</keyword>
<dbReference type="OrthoDB" id="9778453at2"/>
<protein>
    <submittedName>
        <fullName evidence="3">3'-5' exoribonuclease YhaM</fullName>
        <ecNumber evidence="3">3.1.-.-</ecNumber>
    </submittedName>
</protein>
<evidence type="ECO:0000313" key="4">
    <source>
        <dbReference type="Proteomes" id="UP000237798"/>
    </source>
</evidence>
<dbReference type="SMART" id="SM00471">
    <property type="entry name" value="HDc"/>
    <property type="match status" value="1"/>
</dbReference>
<evidence type="ECO:0000256" key="1">
    <source>
        <dbReference type="ARBA" id="ARBA00022801"/>
    </source>
</evidence>
<dbReference type="Gene3D" id="1.10.3210.10">
    <property type="entry name" value="Hypothetical protein af1432"/>
    <property type="match status" value="1"/>
</dbReference>
<feature type="domain" description="HD" evidence="2">
    <location>
        <begin position="159"/>
        <end position="282"/>
    </location>
</feature>
<dbReference type="InterPro" id="IPR006674">
    <property type="entry name" value="HD_domain"/>
</dbReference>
<dbReference type="Pfam" id="PF01966">
    <property type="entry name" value="HD"/>
    <property type="match status" value="1"/>
</dbReference>